<dbReference type="PANTHER" id="PTHR12322">
    <property type="entry name" value="DOUBLESEX AND MAB-3 RELATED TRANSCRIPTION FACTOR DMRT"/>
    <property type="match status" value="1"/>
</dbReference>
<evidence type="ECO:0000256" key="1">
    <source>
        <dbReference type="ARBA" id="ARBA00022723"/>
    </source>
</evidence>
<feature type="DNA-binding region" description="DM" evidence="5">
    <location>
        <begin position="33"/>
        <end position="80"/>
    </location>
</feature>
<feature type="region of interest" description="Disordered" evidence="6">
    <location>
        <begin position="1"/>
        <end position="31"/>
    </location>
</feature>
<dbReference type="EMBL" id="MT043360">
    <property type="protein sequence ID" value="QPF71151.1"/>
    <property type="molecule type" value="mRNA"/>
</dbReference>
<name>A0A7M7H3U0_NASVI</name>
<feature type="compositionally biased region" description="Polar residues" evidence="6">
    <location>
        <begin position="124"/>
        <end position="135"/>
    </location>
</feature>
<dbReference type="Gene3D" id="4.10.1040.10">
    <property type="entry name" value="DM DNA-binding domain"/>
    <property type="match status" value="1"/>
</dbReference>
<dbReference type="Pfam" id="PF08828">
    <property type="entry name" value="DSX_dimer"/>
    <property type="match status" value="1"/>
</dbReference>
<evidence type="ECO:0000256" key="6">
    <source>
        <dbReference type="SAM" id="MobiDB-lite"/>
    </source>
</evidence>
<dbReference type="Gene3D" id="1.10.8.10">
    <property type="entry name" value="DNA helicase RuvA subunit, C-terminal domain"/>
    <property type="match status" value="1"/>
</dbReference>
<dbReference type="SMART" id="SM01143">
    <property type="entry name" value="DSX_dimer"/>
    <property type="match status" value="1"/>
</dbReference>
<keyword evidence="1 5" id="KW-0479">Metal-binding</keyword>
<evidence type="ECO:0000256" key="3">
    <source>
        <dbReference type="ARBA" id="ARBA00023125"/>
    </source>
</evidence>
<feature type="domain" description="DM" evidence="7">
    <location>
        <begin position="33"/>
        <end position="80"/>
    </location>
</feature>
<reference evidence="8" key="1">
    <citation type="submission" date="2020-02" db="EMBL/GenBank/DDBJ databases">
        <title>Nasonia vitripennis doublesex splice variants.</title>
        <authorList>
            <person name="Wang Y."/>
            <person name="Rensink A."/>
            <person name="Verhulst E.C."/>
        </authorList>
    </citation>
    <scope>NUCLEOTIDE SEQUENCE</scope>
</reference>
<dbReference type="OrthoDB" id="5842031at2759"/>
<evidence type="ECO:0000256" key="5">
    <source>
        <dbReference type="PROSITE-ProRule" id="PRU00070"/>
    </source>
</evidence>
<evidence type="ECO:0000313" key="11">
    <source>
        <dbReference type="Proteomes" id="UP000002358"/>
    </source>
</evidence>
<sequence>MDQSDDMVSSDRESRLGQTSTKKPKPSQRIPKCTRCQNHGKKVQVKFHKRECEFRYCLCEMCILTTKRQQIMKVQTAQRRARQQHEMLMEMRKKSAKSKDSETPPAPSMNGSNDSNSSDGDMRSLSNNNSNSETCRSIGEPLPSIPIPQNLPPPLPHTTSPAITLFEPEPNPRLVEELLGYSVKLLQRFGYHWQSLTLMYVILKDSRADVEVAMRRITQANSEIQATAQFNATFGGYYRGGYYPPSAFTNSLANIGNLGNPTYFGQVPYVGMASPSDTAGLGLLPYAFGTHVVSPKVPSSPDSPPERPSSYPGGTSFPRIKQASIHS</sequence>
<feature type="region of interest" description="Disordered" evidence="6">
    <location>
        <begin position="295"/>
        <end position="327"/>
    </location>
</feature>
<dbReference type="SUPFAM" id="SSF82927">
    <property type="entry name" value="Cysteine-rich DNA binding domain, (DM domain)"/>
    <property type="match status" value="1"/>
</dbReference>
<comment type="subcellular location">
    <subcellularLocation>
        <location evidence="5">Nucleus</location>
    </subcellularLocation>
</comment>
<feature type="compositionally biased region" description="Basic and acidic residues" evidence="6">
    <location>
        <begin position="83"/>
        <end position="102"/>
    </location>
</feature>
<dbReference type="GO" id="GO:0000978">
    <property type="term" value="F:RNA polymerase II cis-regulatory region sequence-specific DNA binding"/>
    <property type="evidence" value="ECO:0007669"/>
    <property type="project" value="TreeGrafter"/>
</dbReference>
<protein>
    <submittedName>
        <fullName evidence="8">Doublesex protein isoform M2-1</fullName>
    </submittedName>
    <submittedName>
        <fullName evidence="9">Doublesex protein isoform M2-2</fullName>
    </submittedName>
</protein>
<dbReference type="GO" id="GO:0046872">
    <property type="term" value="F:metal ion binding"/>
    <property type="evidence" value="ECO:0007669"/>
    <property type="project" value="UniProtKB-KW"/>
</dbReference>
<dbReference type="InterPro" id="IPR001275">
    <property type="entry name" value="DM_DNA-bd"/>
</dbReference>
<dbReference type="GO" id="GO:0007548">
    <property type="term" value="P:sex differentiation"/>
    <property type="evidence" value="ECO:0007669"/>
    <property type="project" value="TreeGrafter"/>
</dbReference>
<reference evidence="10" key="2">
    <citation type="submission" date="2021-01" db="UniProtKB">
        <authorList>
            <consortium name="EnsemblMetazoa"/>
        </authorList>
    </citation>
    <scope>IDENTIFICATION</scope>
</reference>
<dbReference type="Proteomes" id="UP000002358">
    <property type="component" value="Chromosome 4"/>
</dbReference>
<dbReference type="EnsemblMetazoa" id="XM_008207202">
    <property type="protein sequence ID" value="XP_008205424"/>
    <property type="gene ID" value="GeneID_100302336"/>
</dbReference>
<dbReference type="InterPro" id="IPR026607">
    <property type="entry name" value="DMRT"/>
</dbReference>
<dbReference type="PANTHER" id="PTHR12322:SF116">
    <property type="entry name" value="DOUBLESEX-MAB RELATED 99B"/>
    <property type="match status" value="1"/>
</dbReference>
<dbReference type="PROSITE" id="PS50809">
    <property type="entry name" value="DM_2"/>
    <property type="match status" value="1"/>
</dbReference>
<evidence type="ECO:0000313" key="8">
    <source>
        <dbReference type="EMBL" id="QPF71150.1"/>
    </source>
</evidence>
<feature type="compositionally biased region" description="Pro residues" evidence="6">
    <location>
        <begin position="143"/>
        <end position="155"/>
    </location>
</feature>
<dbReference type="PROSITE" id="PS40000">
    <property type="entry name" value="DM_1"/>
    <property type="match status" value="1"/>
</dbReference>
<evidence type="ECO:0000256" key="2">
    <source>
        <dbReference type="ARBA" id="ARBA00022833"/>
    </source>
</evidence>
<keyword evidence="2 5" id="KW-0862">Zinc</keyword>
<proteinExistence type="evidence at transcript level"/>
<feature type="compositionally biased region" description="Low complexity" evidence="6">
    <location>
        <begin position="108"/>
        <end position="119"/>
    </location>
</feature>
<keyword evidence="3 5" id="KW-0238">DNA-binding</keyword>
<dbReference type="EMBL" id="MT043359">
    <property type="protein sequence ID" value="QPF71150.1"/>
    <property type="molecule type" value="mRNA"/>
</dbReference>
<dbReference type="AlphaFoldDB" id="A0A7M7H3U0"/>
<dbReference type="SMART" id="SM00301">
    <property type="entry name" value="DM"/>
    <property type="match status" value="1"/>
</dbReference>
<dbReference type="GO" id="GO:0000981">
    <property type="term" value="F:DNA-binding transcription factor activity, RNA polymerase II-specific"/>
    <property type="evidence" value="ECO:0007669"/>
    <property type="project" value="TreeGrafter"/>
</dbReference>
<keyword evidence="4 5" id="KW-0539">Nucleus</keyword>
<evidence type="ECO:0000259" key="7">
    <source>
        <dbReference type="PROSITE" id="PS50809"/>
    </source>
</evidence>
<evidence type="ECO:0000256" key="4">
    <source>
        <dbReference type="ARBA" id="ARBA00023242"/>
    </source>
</evidence>
<gene>
    <name evidence="10" type="primary">100302336</name>
</gene>
<evidence type="ECO:0000313" key="9">
    <source>
        <dbReference type="EMBL" id="QPF71151.1"/>
    </source>
</evidence>
<organism evidence="10 11">
    <name type="scientific">Nasonia vitripennis</name>
    <name type="common">Parasitic wasp</name>
    <dbReference type="NCBI Taxonomy" id="7425"/>
    <lineage>
        <taxon>Eukaryota</taxon>
        <taxon>Metazoa</taxon>
        <taxon>Ecdysozoa</taxon>
        <taxon>Arthropoda</taxon>
        <taxon>Hexapoda</taxon>
        <taxon>Insecta</taxon>
        <taxon>Pterygota</taxon>
        <taxon>Neoptera</taxon>
        <taxon>Endopterygota</taxon>
        <taxon>Hymenoptera</taxon>
        <taxon>Apocrita</taxon>
        <taxon>Proctotrupomorpha</taxon>
        <taxon>Chalcidoidea</taxon>
        <taxon>Pteromalidae</taxon>
        <taxon>Pteromalinae</taxon>
        <taxon>Nasonia</taxon>
    </lineage>
</organism>
<keyword evidence="11" id="KW-1185">Reference proteome</keyword>
<dbReference type="SMR" id="A0A7M7H3U0"/>
<dbReference type="GO" id="GO:0005634">
    <property type="term" value="C:nucleus"/>
    <property type="evidence" value="ECO:0007669"/>
    <property type="project" value="UniProtKB-SubCell"/>
</dbReference>
<feature type="region of interest" description="Disordered" evidence="6">
    <location>
        <begin position="76"/>
        <end position="155"/>
    </location>
</feature>
<dbReference type="InterPro" id="IPR014932">
    <property type="entry name" value="DSX_dimer"/>
</dbReference>
<evidence type="ECO:0000313" key="10">
    <source>
        <dbReference type="EnsemblMetazoa" id="XP_008205424"/>
    </source>
</evidence>
<accession>A0A7M7H3U0</accession>
<dbReference type="Pfam" id="PF00751">
    <property type="entry name" value="DM"/>
    <property type="match status" value="1"/>
</dbReference>
<dbReference type="InterPro" id="IPR036407">
    <property type="entry name" value="DM_DNA-bd_sf"/>
</dbReference>